<dbReference type="EMBL" id="BGZK01000786">
    <property type="protein sequence ID" value="GBP60337.1"/>
    <property type="molecule type" value="Genomic_DNA"/>
</dbReference>
<dbReference type="AlphaFoldDB" id="A0A4C1XDF6"/>
<evidence type="ECO:0000313" key="3">
    <source>
        <dbReference type="Proteomes" id="UP000299102"/>
    </source>
</evidence>
<protein>
    <submittedName>
        <fullName evidence="2">Uncharacterized protein</fullName>
    </submittedName>
</protein>
<name>A0A4C1XDF6_EUMVA</name>
<sequence>MKLEGVRGRSRQSTRAPAGGREFFGKLARRVLLLLRVITAPASEETRSSLKHVASPSRRRTAVAASPFGPQTALVLTRHPLGPSPASTRLVGT</sequence>
<feature type="region of interest" description="Disordered" evidence="1">
    <location>
        <begin position="1"/>
        <end position="20"/>
    </location>
</feature>
<organism evidence="2 3">
    <name type="scientific">Eumeta variegata</name>
    <name type="common">Bagworm moth</name>
    <name type="synonym">Eumeta japonica</name>
    <dbReference type="NCBI Taxonomy" id="151549"/>
    <lineage>
        <taxon>Eukaryota</taxon>
        <taxon>Metazoa</taxon>
        <taxon>Ecdysozoa</taxon>
        <taxon>Arthropoda</taxon>
        <taxon>Hexapoda</taxon>
        <taxon>Insecta</taxon>
        <taxon>Pterygota</taxon>
        <taxon>Neoptera</taxon>
        <taxon>Endopterygota</taxon>
        <taxon>Lepidoptera</taxon>
        <taxon>Glossata</taxon>
        <taxon>Ditrysia</taxon>
        <taxon>Tineoidea</taxon>
        <taxon>Psychidae</taxon>
        <taxon>Oiketicinae</taxon>
        <taxon>Eumeta</taxon>
    </lineage>
</organism>
<reference evidence="2 3" key="1">
    <citation type="journal article" date="2019" name="Commun. Biol.">
        <title>The bagworm genome reveals a unique fibroin gene that provides high tensile strength.</title>
        <authorList>
            <person name="Kono N."/>
            <person name="Nakamura H."/>
            <person name="Ohtoshi R."/>
            <person name="Tomita M."/>
            <person name="Numata K."/>
            <person name="Arakawa K."/>
        </authorList>
    </citation>
    <scope>NUCLEOTIDE SEQUENCE [LARGE SCALE GENOMIC DNA]</scope>
</reference>
<comment type="caution">
    <text evidence="2">The sequence shown here is derived from an EMBL/GenBank/DDBJ whole genome shotgun (WGS) entry which is preliminary data.</text>
</comment>
<accession>A0A4C1XDF6</accession>
<evidence type="ECO:0000313" key="2">
    <source>
        <dbReference type="EMBL" id="GBP60337.1"/>
    </source>
</evidence>
<gene>
    <name evidence="2" type="ORF">EVAR_91372_1</name>
</gene>
<proteinExistence type="predicted"/>
<dbReference type="Proteomes" id="UP000299102">
    <property type="component" value="Unassembled WGS sequence"/>
</dbReference>
<keyword evidence="3" id="KW-1185">Reference proteome</keyword>
<evidence type="ECO:0000256" key="1">
    <source>
        <dbReference type="SAM" id="MobiDB-lite"/>
    </source>
</evidence>
<feature type="region of interest" description="Disordered" evidence="1">
    <location>
        <begin position="43"/>
        <end position="66"/>
    </location>
</feature>